<evidence type="ECO:0000313" key="2">
    <source>
        <dbReference type="Proteomes" id="UP000027451"/>
    </source>
</evidence>
<dbReference type="AlphaFoldDB" id="A0A656QVH9"/>
<sequence>MRASHVLYGDQFSRLGKCRWVQKWERAWGLSQALWIRGGEEEDRTPDLRIANTNNLMFLEMDPD</sequence>
<dbReference type="Proteomes" id="UP000027451">
    <property type="component" value="Unassembled WGS sequence"/>
</dbReference>
<dbReference type="EMBL" id="JFHD01000002">
    <property type="protein sequence ID" value="KDR33274.1"/>
    <property type="molecule type" value="Genomic_DNA"/>
</dbReference>
<gene>
    <name evidence="1" type="ORF">BG60_12005</name>
</gene>
<protein>
    <submittedName>
        <fullName evidence="1">Uncharacterized protein</fullName>
    </submittedName>
</protein>
<name>A0A656QVH9_9BURK</name>
<reference evidence="1 2" key="1">
    <citation type="submission" date="2014-03" db="EMBL/GenBank/DDBJ databases">
        <title>Draft Genome Sequences of Four Burkholderia Strains.</title>
        <authorList>
            <person name="Liu X.Y."/>
            <person name="Li C.X."/>
            <person name="Xu J.H."/>
        </authorList>
    </citation>
    <scope>NUCLEOTIDE SEQUENCE [LARGE SCALE GENOMIC DNA]</scope>
    <source>
        <strain evidence="1 2">OP-1</strain>
    </source>
</reference>
<evidence type="ECO:0000313" key="1">
    <source>
        <dbReference type="EMBL" id="KDR33274.1"/>
    </source>
</evidence>
<comment type="caution">
    <text evidence="1">The sequence shown here is derived from an EMBL/GenBank/DDBJ whole genome shotgun (WGS) entry which is preliminary data.</text>
</comment>
<accession>A0A656QVH9</accession>
<organism evidence="1 2">
    <name type="scientific">Caballeronia zhejiangensis</name>
    <dbReference type="NCBI Taxonomy" id="871203"/>
    <lineage>
        <taxon>Bacteria</taxon>
        <taxon>Pseudomonadati</taxon>
        <taxon>Pseudomonadota</taxon>
        <taxon>Betaproteobacteria</taxon>
        <taxon>Burkholderiales</taxon>
        <taxon>Burkholderiaceae</taxon>
        <taxon>Caballeronia</taxon>
    </lineage>
</organism>
<proteinExistence type="predicted"/>
<keyword evidence="2" id="KW-1185">Reference proteome</keyword>